<reference evidence="3 4" key="1">
    <citation type="submission" date="2020-12" db="EMBL/GenBank/DDBJ databases">
        <title>Halosimplex halophilum sp. nov. and Halosimplex salinum sp. nov., two new members of the genus Halosimplex.</title>
        <authorList>
            <person name="Cui H.L."/>
        </authorList>
    </citation>
    <scope>NUCLEOTIDE SEQUENCE [LARGE SCALE GENOMIC DNA]</scope>
    <source>
        <strain evidence="3 4">YGH94</strain>
    </source>
</reference>
<keyword evidence="4" id="KW-1185">Reference proteome</keyword>
<dbReference type="SUPFAM" id="SSF51735">
    <property type="entry name" value="NAD(P)-binding Rossmann-fold domains"/>
    <property type="match status" value="1"/>
</dbReference>
<dbReference type="InterPro" id="IPR050463">
    <property type="entry name" value="Gfo/Idh/MocA_oxidrdct_glycsds"/>
</dbReference>
<dbReference type="PANTHER" id="PTHR43818:SF11">
    <property type="entry name" value="BCDNA.GH03377"/>
    <property type="match status" value="1"/>
</dbReference>
<organism evidence="3 4">
    <name type="scientific">Halosimplex litoreum</name>
    <dbReference type="NCBI Taxonomy" id="1198301"/>
    <lineage>
        <taxon>Archaea</taxon>
        <taxon>Methanobacteriati</taxon>
        <taxon>Methanobacteriota</taxon>
        <taxon>Stenosarchaea group</taxon>
        <taxon>Halobacteria</taxon>
        <taxon>Halobacteriales</taxon>
        <taxon>Haloarculaceae</taxon>
        <taxon>Halosimplex</taxon>
    </lineage>
</organism>
<dbReference type="KEGG" id="hlt:I7X12_17880"/>
<gene>
    <name evidence="3" type="ORF">I7X12_17880</name>
</gene>
<evidence type="ECO:0000313" key="3">
    <source>
        <dbReference type="EMBL" id="QPV62577.1"/>
    </source>
</evidence>
<dbReference type="OrthoDB" id="303309at2157"/>
<feature type="domain" description="Gfo/Idh/MocA-like oxidoreductase N-terminal" evidence="2">
    <location>
        <begin position="32"/>
        <end position="147"/>
    </location>
</feature>
<dbReference type="Proteomes" id="UP000595001">
    <property type="component" value="Chromosome"/>
</dbReference>
<dbReference type="Gene3D" id="3.30.360.10">
    <property type="entry name" value="Dihydrodipicolinate Reductase, domain 2"/>
    <property type="match status" value="1"/>
</dbReference>
<dbReference type="PANTHER" id="PTHR43818">
    <property type="entry name" value="BCDNA.GH03377"/>
    <property type="match status" value="1"/>
</dbReference>
<keyword evidence="1" id="KW-0560">Oxidoreductase</keyword>
<dbReference type="GO" id="GO:0016491">
    <property type="term" value="F:oxidoreductase activity"/>
    <property type="evidence" value="ECO:0007669"/>
    <property type="project" value="UniProtKB-KW"/>
</dbReference>
<sequence>MAAYRAGIVGAGGIAGLGILGMHDEADIGEKKFTASHAGGYAATDDVELVAVADVDEDKLDRFGDAWDVPTERRYVGHEAMLDAEDLDAVSVCTPSFLHRDHVVDAARSAADPEVIWCEKPIAASVTDAEEMVEACEETDTELLVNHSFRFTEKQERLRELVREEGLLGEVHAVSMQFRMELLRNSTHLLDMLVSLLDARAERVSGYITGENEAIDTLAGGDGAGEAAGTAPAVDDAGGGGFVVMDDGTFATVDCTIPRADSSMTMQFVGTEGKLYLNNDDGEWRYWRLAEGDHVEADLADYGIEGAWTWDDDYERAFPNAASHVEELLDGTAENRSTGREATRSLEIIVGFYLSHYTGGQVSIPLDRPLRDAEITSW</sequence>
<dbReference type="InterPro" id="IPR000683">
    <property type="entry name" value="Gfo/Idh/MocA-like_OxRdtase_N"/>
</dbReference>
<name>A0A7T3KUT0_9EURY</name>
<dbReference type="InterPro" id="IPR036291">
    <property type="entry name" value="NAD(P)-bd_dom_sf"/>
</dbReference>
<proteinExistence type="predicted"/>
<evidence type="ECO:0000313" key="4">
    <source>
        <dbReference type="Proteomes" id="UP000595001"/>
    </source>
</evidence>
<protein>
    <submittedName>
        <fullName evidence="3">Gfo/Idh/MocA family oxidoreductase</fullName>
    </submittedName>
</protein>
<dbReference type="Gene3D" id="3.40.50.720">
    <property type="entry name" value="NAD(P)-binding Rossmann-like Domain"/>
    <property type="match status" value="1"/>
</dbReference>
<dbReference type="EMBL" id="CP065856">
    <property type="protein sequence ID" value="QPV62577.1"/>
    <property type="molecule type" value="Genomic_DNA"/>
</dbReference>
<dbReference type="AlphaFoldDB" id="A0A7T3KUT0"/>
<evidence type="ECO:0000256" key="1">
    <source>
        <dbReference type="ARBA" id="ARBA00023002"/>
    </source>
</evidence>
<accession>A0A7T3KUT0</accession>
<dbReference type="SUPFAM" id="SSF55347">
    <property type="entry name" value="Glyceraldehyde-3-phosphate dehydrogenase-like, C-terminal domain"/>
    <property type="match status" value="1"/>
</dbReference>
<dbReference type="Pfam" id="PF01408">
    <property type="entry name" value="GFO_IDH_MocA"/>
    <property type="match status" value="1"/>
</dbReference>
<dbReference type="GO" id="GO:0000166">
    <property type="term" value="F:nucleotide binding"/>
    <property type="evidence" value="ECO:0007669"/>
    <property type="project" value="InterPro"/>
</dbReference>
<evidence type="ECO:0000259" key="2">
    <source>
        <dbReference type="Pfam" id="PF01408"/>
    </source>
</evidence>
<dbReference type="RefSeq" id="WP_198061377.1">
    <property type="nucleotide sequence ID" value="NZ_CP065856.1"/>
</dbReference>
<dbReference type="GeneID" id="60590403"/>